<accession>A0A2G8RYT5</accession>
<gene>
    <name evidence="1" type="ORF">GSI_12236</name>
</gene>
<comment type="caution">
    <text evidence="1">The sequence shown here is derived from an EMBL/GenBank/DDBJ whole genome shotgun (WGS) entry which is preliminary data.</text>
</comment>
<dbReference type="Proteomes" id="UP000230002">
    <property type="component" value="Unassembled WGS sequence"/>
</dbReference>
<dbReference type="EMBL" id="AYKW01000045">
    <property type="protein sequence ID" value="PIL26478.1"/>
    <property type="molecule type" value="Genomic_DNA"/>
</dbReference>
<keyword evidence="2" id="KW-1185">Reference proteome</keyword>
<evidence type="ECO:0000313" key="2">
    <source>
        <dbReference type="Proteomes" id="UP000230002"/>
    </source>
</evidence>
<name>A0A2G8RYT5_9APHY</name>
<reference evidence="1 2" key="1">
    <citation type="journal article" date="2015" name="Sci. Rep.">
        <title>Chromosome-level genome map provides insights into diverse defense mechanisms in the medicinal fungus Ganoderma sinense.</title>
        <authorList>
            <person name="Zhu Y."/>
            <person name="Xu J."/>
            <person name="Sun C."/>
            <person name="Zhou S."/>
            <person name="Xu H."/>
            <person name="Nelson D.R."/>
            <person name="Qian J."/>
            <person name="Song J."/>
            <person name="Luo H."/>
            <person name="Xiang L."/>
            <person name="Li Y."/>
            <person name="Xu Z."/>
            <person name="Ji A."/>
            <person name="Wang L."/>
            <person name="Lu S."/>
            <person name="Hayward A."/>
            <person name="Sun W."/>
            <person name="Li X."/>
            <person name="Schwartz D.C."/>
            <person name="Wang Y."/>
            <person name="Chen S."/>
        </authorList>
    </citation>
    <scope>NUCLEOTIDE SEQUENCE [LARGE SCALE GENOMIC DNA]</scope>
    <source>
        <strain evidence="1 2">ZZ0214-1</strain>
    </source>
</reference>
<protein>
    <submittedName>
        <fullName evidence="1">Uncharacterized protein</fullName>
    </submittedName>
</protein>
<sequence>MITRPCDRILDSSTAPIGAAFVVFAYHNPPYIIFIPLVSRFHAFMSTSTLLTPLIQSLPPLLPRSDSLCDSNGNLSTCDLPLSILDLAFRLSISNFRLTVSSRPRLSYF</sequence>
<evidence type="ECO:0000313" key="1">
    <source>
        <dbReference type="EMBL" id="PIL26478.1"/>
    </source>
</evidence>
<proteinExistence type="predicted"/>
<organism evidence="1 2">
    <name type="scientific">Ganoderma sinense ZZ0214-1</name>
    <dbReference type="NCBI Taxonomy" id="1077348"/>
    <lineage>
        <taxon>Eukaryota</taxon>
        <taxon>Fungi</taxon>
        <taxon>Dikarya</taxon>
        <taxon>Basidiomycota</taxon>
        <taxon>Agaricomycotina</taxon>
        <taxon>Agaricomycetes</taxon>
        <taxon>Polyporales</taxon>
        <taxon>Polyporaceae</taxon>
        <taxon>Ganoderma</taxon>
    </lineage>
</organism>
<dbReference type="AlphaFoldDB" id="A0A2G8RYT5"/>